<gene>
    <name evidence="2" type="ORF">IFR04_007289</name>
</gene>
<keyword evidence="3" id="KW-1185">Reference proteome</keyword>
<proteinExistence type="predicted"/>
<evidence type="ECO:0000256" key="1">
    <source>
        <dbReference type="SAM" id="MobiDB-lite"/>
    </source>
</evidence>
<sequence>MTPVPTPTELASRSLLNPQPGQLHFFDLFKKGKDGLYAKDLLSDYIIGMPIFAVDAGIIKAWEGTLIQVPFTKGFRLRKGKGGGGLLGQLHLGRPFLGPDGKVLRLRGVLWRGGDDGKEELEESDLTSVDAIQRHPNYDTWLSDTFYCGKGKDDGTYVQVETFDSLKRCDENVNSKPYVPGQLSISRVIDAKEENEEDGGDDEEQEAEAEDENNASSSRFNSNLEEEKARRHSPRRDIDEVATGYVELSEDDDDYDDDAPLSPSSSSSPPAEPAPNPEPEPDPEAEPESESEPHPISRARRAKSDSTKLSTKKRTPFQELEIEVTILTTYKDQNGHRDTTTDKCGVRNSVAETRDLVERSLARIAAREGEGLEVLERIRVVVKTGLSSDKHKERSVGSVREPREFVEAVLEGLDDEEGE</sequence>
<evidence type="ECO:0000313" key="3">
    <source>
        <dbReference type="Proteomes" id="UP000664132"/>
    </source>
</evidence>
<accession>A0A8H7TH92</accession>
<evidence type="ECO:0000313" key="2">
    <source>
        <dbReference type="EMBL" id="KAG4419587.1"/>
    </source>
</evidence>
<dbReference type="EMBL" id="JAFJYH010000102">
    <property type="protein sequence ID" value="KAG4419587.1"/>
    <property type="molecule type" value="Genomic_DNA"/>
</dbReference>
<feature type="compositionally biased region" description="Acidic residues" evidence="1">
    <location>
        <begin position="248"/>
        <end position="259"/>
    </location>
</feature>
<dbReference type="Proteomes" id="UP000664132">
    <property type="component" value="Unassembled WGS sequence"/>
</dbReference>
<feature type="compositionally biased region" description="Acidic residues" evidence="1">
    <location>
        <begin position="193"/>
        <end position="213"/>
    </location>
</feature>
<dbReference type="AlphaFoldDB" id="A0A8H7TH92"/>
<protein>
    <submittedName>
        <fullName evidence="2">Uncharacterized protein</fullName>
    </submittedName>
</protein>
<comment type="caution">
    <text evidence="2">The sequence shown here is derived from an EMBL/GenBank/DDBJ whole genome shotgun (WGS) entry which is preliminary data.</text>
</comment>
<dbReference type="OrthoDB" id="3558041at2759"/>
<feature type="region of interest" description="Disordered" evidence="1">
    <location>
        <begin position="193"/>
        <end position="316"/>
    </location>
</feature>
<reference evidence="2" key="1">
    <citation type="submission" date="2021-02" db="EMBL/GenBank/DDBJ databases">
        <title>Genome sequence Cadophora malorum strain M34.</title>
        <authorList>
            <person name="Stefanovic E."/>
            <person name="Vu D."/>
            <person name="Scully C."/>
            <person name="Dijksterhuis J."/>
            <person name="Roader J."/>
            <person name="Houbraken J."/>
        </authorList>
    </citation>
    <scope>NUCLEOTIDE SEQUENCE</scope>
    <source>
        <strain evidence="2">M34</strain>
    </source>
</reference>
<feature type="compositionally biased region" description="Acidic residues" evidence="1">
    <location>
        <begin position="279"/>
        <end position="290"/>
    </location>
</feature>
<name>A0A8H7TH92_9HELO</name>
<feature type="compositionally biased region" description="Low complexity" evidence="1">
    <location>
        <begin position="260"/>
        <end position="269"/>
    </location>
</feature>
<organism evidence="2 3">
    <name type="scientific">Cadophora malorum</name>
    <dbReference type="NCBI Taxonomy" id="108018"/>
    <lineage>
        <taxon>Eukaryota</taxon>
        <taxon>Fungi</taxon>
        <taxon>Dikarya</taxon>
        <taxon>Ascomycota</taxon>
        <taxon>Pezizomycotina</taxon>
        <taxon>Leotiomycetes</taxon>
        <taxon>Helotiales</taxon>
        <taxon>Ploettnerulaceae</taxon>
        <taxon>Cadophora</taxon>
    </lineage>
</organism>
<feature type="compositionally biased region" description="Basic and acidic residues" evidence="1">
    <location>
        <begin position="225"/>
        <end position="239"/>
    </location>
</feature>